<organism evidence="1 2">
    <name type="scientific">Chromobacterium sinusclupearum</name>
    <dbReference type="NCBI Taxonomy" id="2077146"/>
    <lineage>
        <taxon>Bacteria</taxon>
        <taxon>Pseudomonadati</taxon>
        <taxon>Pseudomonadota</taxon>
        <taxon>Betaproteobacteria</taxon>
        <taxon>Neisseriales</taxon>
        <taxon>Chromobacteriaceae</taxon>
        <taxon>Chromobacterium</taxon>
    </lineage>
</organism>
<protein>
    <recommendedName>
        <fullName evidence="3">Phasin domain-containing protein</fullName>
    </recommendedName>
</protein>
<proteinExistence type="predicted"/>
<comment type="caution">
    <text evidence="1">The sequence shown here is derived from an EMBL/GenBank/DDBJ whole genome shotgun (WGS) entry which is preliminary data.</text>
</comment>
<dbReference type="Proteomes" id="UP000236416">
    <property type="component" value="Unassembled WGS sequence"/>
</dbReference>
<evidence type="ECO:0000313" key="1">
    <source>
        <dbReference type="EMBL" id="POB00428.1"/>
    </source>
</evidence>
<evidence type="ECO:0000313" key="2">
    <source>
        <dbReference type="Proteomes" id="UP000236416"/>
    </source>
</evidence>
<name>A0A2K4MTS7_9NEIS</name>
<evidence type="ECO:0008006" key="3">
    <source>
        <dbReference type="Google" id="ProtNLM"/>
    </source>
</evidence>
<dbReference type="RefSeq" id="WP_103316923.1">
    <property type="nucleotide sequence ID" value="NZ_PPTF01000006.1"/>
</dbReference>
<sequence length="151" mass="16503">MVSLLVDAVESCCGAMESGHKRWLEAQEEVYRHWLWPLAPSFSLSKGEVERRVDGSLLAGAALWQAQADTQRELMLAVEKLWLEMGRNLQQQLPDGDAAPIAVMRRALEVGCASGAALSTASRQAGHFAATNFSGTPLKAARDVRKVLTQR</sequence>
<reference evidence="1 2" key="1">
    <citation type="submission" date="2018-01" db="EMBL/GenBank/DDBJ databases">
        <title>Genomic Sequence of Chromobacterium MWU13-2610 from wild cranberry bogs within the Cape Cod National Seashore.</title>
        <authorList>
            <person name="O'Hara-Hanley K."/>
            <person name="Soby S."/>
            <person name="Harrison A."/>
        </authorList>
    </citation>
    <scope>NUCLEOTIDE SEQUENCE [LARGE SCALE GENOMIC DNA]</scope>
    <source>
        <strain evidence="1 2">MWU13-2610</strain>
    </source>
</reference>
<keyword evidence="2" id="KW-1185">Reference proteome</keyword>
<gene>
    <name evidence="1" type="ORF">C2134_01365</name>
</gene>
<accession>A0A2K4MTS7</accession>
<dbReference type="EMBL" id="PPTF01000006">
    <property type="protein sequence ID" value="POB00428.1"/>
    <property type="molecule type" value="Genomic_DNA"/>
</dbReference>
<dbReference type="AlphaFoldDB" id="A0A2K4MTS7"/>